<comment type="caution">
    <text evidence="3">The sequence shown here is derived from an EMBL/GenBank/DDBJ whole genome shotgun (WGS) entry which is preliminary data.</text>
</comment>
<dbReference type="EMBL" id="RCZM01000005">
    <property type="protein sequence ID" value="TPG14902.1"/>
    <property type="molecule type" value="Genomic_DNA"/>
</dbReference>
<dbReference type="Gene3D" id="3.40.630.190">
    <property type="entry name" value="LCP protein"/>
    <property type="match status" value="1"/>
</dbReference>
<keyword evidence="4" id="KW-1185">Reference proteome</keyword>
<comment type="similarity">
    <text evidence="1">Belongs to the LytR/CpsA/Psr (LCP) family.</text>
</comment>
<dbReference type="Proteomes" id="UP000317722">
    <property type="component" value="Unassembled WGS sequence"/>
</dbReference>
<dbReference type="InterPro" id="IPR050922">
    <property type="entry name" value="LytR/CpsA/Psr_CW_biosynth"/>
</dbReference>
<name>A0A502CQ80_9MICO</name>
<organism evidence="3 4">
    <name type="scientific">Pedococcus bigeumensis</name>
    <dbReference type="NCBI Taxonomy" id="433644"/>
    <lineage>
        <taxon>Bacteria</taxon>
        <taxon>Bacillati</taxon>
        <taxon>Actinomycetota</taxon>
        <taxon>Actinomycetes</taxon>
        <taxon>Micrococcales</taxon>
        <taxon>Intrasporangiaceae</taxon>
        <taxon>Pedococcus</taxon>
    </lineage>
</organism>
<evidence type="ECO:0000259" key="2">
    <source>
        <dbReference type="Pfam" id="PF03816"/>
    </source>
</evidence>
<dbReference type="RefSeq" id="WP_140742234.1">
    <property type="nucleotide sequence ID" value="NZ_RCZM01000005.1"/>
</dbReference>
<dbReference type="Pfam" id="PF03816">
    <property type="entry name" value="LytR_cpsA_psr"/>
    <property type="match status" value="1"/>
</dbReference>
<sequence>MPRDPARAGHRRLRRVALLGAVAALTVVVAAVGDALWVVHRMPTVAVAAPGSGEGTSYLLLASDSRERLTTADRARYRDGNQPSGERADLVLVLRVPVDGRPSVYSLPRDLYVGQQRDRPHRLGLSLQDGPQAIVDSLCSDVGVGVDHVLIADMDALVGLVDSTGPVTVRTAAPVRDRWAALSLEQPGLHRLHGRQALAWVRSRHPEVLVDGRWVPDATSDPTRTSHAVEVLTQVRAHLDDPMSVQRGAWEVGPRLRRDRGLGAAELLRLGDALGAATRANRLVSVPARLSGTEVPFAFVTPETRQALQPLRSRSCPAPG</sequence>
<proteinExistence type="inferred from homology"/>
<dbReference type="PANTHER" id="PTHR33392:SF6">
    <property type="entry name" value="POLYISOPRENYL-TEICHOIC ACID--PEPTIDOGLYCAN TEICHOIC ACID TRANSFERASE TAGU"/>
    <property type="match status" value="1"/>
</dbReference>
<feature type="domain" description="Cell envelope-related transcriptional attenuator" evidence="2">
    <location>
        <begin position="87"/>
        <end position="206"/>
    </location>
</feature>
<dbReference type="AlphaFoldDB" id="A0A502CQ80"/>
<gene>
    <name evidence="3" type="ORF">EAH86_15260</name>
</gene>
<evidence type="ECO:0000313" key="3">
    <source>
        <dbReference type="EMBL" id="TPG14902.1"/>
    </source>
</evidence>
<evidence type="ECO:0000313" key="4">
    <source>
        <dbReference type="Proteomes" id="UP000317722"/>
    </source>
</evidence>
<reference evidence="3 4" key="1">
    <citation type="journal article" date="2019" name="Environ. Microbiol.">
        <title>Species interactions and distinct microbial communities in high Arctic permafrost affected cryosols are associated with the CH4 and CO2 gas fluxes.</title>
        <authorList>
            <person name="Altshuler I."/>
            <person name="Hamel J."/>
            <person name="Turney S."/>
            <person name="Magnuson E."/>
            <person name="Levesque R."/>
            <person name="Greer C."/>
            <person name="Whyte L.G."/>
        </authorList>
    </citation>
    <scope>NUCLEOTIDE SEQUENCE [LARGE SCALE GENOMIC DNA]</scope>
    <source>
        <strain evidence="3 4">S9.3A</strain>
    </source>
</reference>
<evidence type="ECO:0000256" key="1">
    <source>
        <dbReference type="ARBA" id="ARBA00006068"/>
    </source>
</evidence>
<dbReference type="InterPro" id="IPR004474">
    <property type="entry name" value="LytR_CpsA_psr"/>
</dbReference>
<dbReference type="PANTHER" id="PTHR33392">
    <property type="entry name" value="POLYISOPRENYL-TEICHOIC ACID--PEPTIDOGLYCAN TEICHOIC ACID TRANSFERASE TAGU"/>
    <property type="match status" value="1"/>
</dbReference>
<dbReference type="OrthoDB" id="4865223at2"/>
<protein>
    <recommendedName>
        <fullName evidence="2">Cell envelope-related transcriptional attenuator domain-containing protein</fullName>
    </recommendedName>
</protein>
<accession>A0A502CQ80</accession>